<dbReference type="VEuPathDB" id="TriTrypDB:TM35_000531240"/>
<evidence type="ECO:0000313" key="1">
    <source>
        <dbReference type="EMBL" id="ORC83940.1"/>
    </source>
</evidence>
<organism evidence="1 2">
    <name type="scientific">Trypanosoma theileri</name>
    <dbReference type="NCBI Taxonomy" id="67003"/>
    <lineage>
        <taxon>Eukaryota</taxon>
        <taxon>Discoba</taxon>
        <taxon>Euglenozoa</taxon>
        <taxon>Kinetoplastea</taxon>
        <taxon>Metakinetoplastina</taxon>
        <taxon>Trypanosomatida</taxon>
        <taxon>Trypanosomatidae</taxon>
        <taxon>Trypanosoma</taxon>
    </lineage>
</organism>
<keyword evidence="2" id="KW-1185">Reference proteome</keyword>
<sequence>MNTVKCCKAAEQAGVAAKKEKEENRWRSLDTADICGTNTKKLPLLLLSLCVLSTVVGFLPESVGNHLFTDNNNNNIFPTVVSTLSTEIINPDDTHWARVHHVFVWKYS</sequence>
<reference evidence="1 2" key="1">
    <citation type="submission" date="2017-03" db="EMBL/GenBank/DDBJ databases">
        <title>An alternative strategy for trypanosome survival in the mammalian bloodstream revealed through genome and transcriptome analysis of the ubiquitous bovine parasite Trypanosoma (Megatrypanum) theileri.</title>
        <authorList>
            <person name="Kelly S."/>
            <person name="Ivens A."/>
            <person name="Mott A."/>
            <person name="O'Neill E."/>
            <person name="Emms D."/>
            <person name="Macleod O."/>
            <person name="Voorheis P."/>
            <person name="Matthews J."/>
            <person name="Matthews K."/>
            <person name="Carrington M."/>
        </authorList>
    </citation>
    <scope>NUCLEOTIDE SEQUENCE [LARGE SCALE GENOMIC DNA]</scope>
    <source>
        <strain evidence="1">Edinburgh</strain>
    </source>
</reference>
<dbReference type="GeneID" id="39990489"/>
<evidence type="ECO:0000313" key="2">
    <source>
        <dbReference type="Proteomes" id="UP000192257"/>
    </source>
</evidence>
<protein>
    <submittedName>
        <fullName evidence="1">Uncharacterized protein</fullName>
    </submittedName>
</protein>
<comment type="caution">
    <text evidence="1">The sequence shown here is derived from an EMBL/GenBank/DDBJ whole genome shotgun (WGS) entry which is preliminary data.</text>
</comment>
<gene>
    <name evidence="1" type="ORF">TM35_000531240</name>
</gene>
<accession>A0A1X0NIK8</accession>
<dbReference type="RefSeq" id="XP_028878006.1">
    <property type="nucleotide sequence ID" value="XM_029030709.1"/>
</dbReference>
<proteinExistence type="predicted"/>
<dbReference type="AlphaFoldDB" id="A0A1X0NIK8"/>
<dbReference type="Proteomes" id="UP000192257">
    <property type="component" value="Unassembled WGS sequence"/>
</dbReference>
<name>A0A1X0NIK8_9TRYP</name>
<dbReference type="EMBL" id="NBCO01000053">
    <property type="protein sequence ID" value="ORC83940.1"/>
    <property type="molecule type" value="Genomic_DNA"/>
</dbReference>